<dbReference type="PANTHER" id="PTHR36931">
    <property type="entry name" value="UPF0153 PROTEIN YEIW"/>
    <property type="match status" value="1"/>
</dbReference>
<reference evidence="1 2" key="1">
    <citation type="submission" date="2016-11" db="EMBL/GenBank/DDBJ databases">
        <authorList>
            <person name="Jaros S."/>
            <person name="Januszkiewicz K."/>
            <person name="Wedrychowicz H."/>
        </authorList>
    </citation>
    <scope>NUCLEOTIDE SEQUENCE [LARGE SCALE GENOMIC DNA]</scope>
    <source>
        <strain evidence="1 2">DSM 21637</strain>
    </source>
</reference>
<protein>
    <recommendedName>
        <fullName evidence="3">Zinc-or iron-chelating domain-containing protein</fullName>
    </recommendedName>
</protein>
<dbReference type="PANTHER" id="PTHR36931:SF1">
    <property type="entry name" value="UPF0153 PROTEIN YEIW"/>
    <property type="match status" value="1"/>
</dbReference>
<evidence type="ECO:0000313" key="1">
    <source>
        <dbReference type="EMBL" id="SFX04547.1"/>
    </source>
</evidence>
<organism evidence="1 2">
    <name type="scientific">Marinospirillum alkaliphilum DSM 21637</name>
    <dbReference type="NCBI Taxonomy" id="1122209"/>
    <lineage>
        <taxon>Bacteria</taxon>
        <taxon>Pseudomonadati</taxon>
        <taxon>Pseudomonadota</taxon>
        <taxon>Gammaproteobacteria</taxon>
        <taxon>Oceanospirillales</taxon>
        <taxon>Oceanospirillaceae</taxon>
        <taxon>Marinospirillum</taxon>
    </lineage>
</organism>
<dbReference type="STRING" id="1122209.SAMN02745752_00329"/>
<dbReference type="AlphaFoldDB" id="A0A1K1TWT6"/>
<evidence type="ECO:0000313" key="2">
    <source>
        <dbReference type="Proteomes" id="UP000182350"/>
    </source>
</evidence>
<accession>A0A1K1TWT6</accession>
<gene>
    <name evidence="1" type="ORF">SAMN02745752_00329</name>
</gene>
<dbReference type="Pfam" id="PF03692">
    <property type="entry name" value="CxxCxxCC"/>
    <property type="match status" value="1"/>
</dbReference>
<dbReference type="InterPro" id="IPR005358">
    <property type="entry name" value="Puta_zinc/iron-chelating_dom"/>
</dbReference>
<evidence type="ECO:0008006" key="3">
    <source>
        <dbReference type="Google" id="ProtNLM"/>
    </source>
</evidence>
<dbReference type="Proteomes" id="UP000182350">
    <property type="component" value="Unassembled WGS sequence"/>
</dbReference>
<dbReference type="EMBL" id="FPJW01000001">
    <property type="protein sequence ID" value="SFX04547.1"/>
    <property type="molecule type" value="Genomic_DNA"/>
</dbReference>
<proteinExistence type="predicted"/>
<name>A0A1K1TWT6_9GAMM</name>
<sequence>MMPGIALHDLNENHLNDLEHGCRPGCGACCIAPSISSPITGMPNGKPAGVACIHLTPDHLCGIFGQPGRPGVCSDFSFDPAVCGNCRDEALQRLQWLEEATRL</sequence>
<keyword evidence="2" id="KW-1185">Reference proteome</keyword>
<dbReference type="InterPro" id="IPR052572">
    <property type="entry name" value="UPF0153_domain"/>
</dbReference>